<dbReference type="OrthoDB" id="10014409at2759"/>
<dbReference type="AlphaFoldDB" id="A0A7E5W094"/>
<dbReference type="PANTHER" id="PTHR47027">
    <property type="entry name" value="REVERSE TRANSCRIPTASE DOMAIN-CONTAINING PROTEIN"/>
    <property type="match status" value="1"/>
</dbReference>
<dbReference type="KEGG" id="tnl:113498213"/>
<evidence type="ECO:0000313" key="3">
    <source>
        <dbReference type="RefSeq" id="XP_026733952.1"/>
    </source>
</evidence>
<dbReference type="SUPFAM" id="SSF56672">
    <property type="entry name" value="DNA/RNA polymerases"/>
    <property type="match status" value="1"/>
</dbReference>
<name>A0A7E5W094_TRINI</name>
<proteinExistence type="predicted"/>
<dbReference type="Proteomes" id="UP000322000">
    <property type="component" value="Chromosome 10"/>
</dbReference>
<evidence type="ECO:0000259" key="1">
    <source>
        <dbReference type="Pfam" id="PF00078"/>
    </source>
</evidence>
<protein>
    <submittedName>
        <fullName evidence="3">Uncharacterized protein LOC113498213</fullName>
    </submittedName>
</protein>
<dbReference type="InterPro" id="IPR043502">
    <property type="entry name" value="DNA/RNA_pol_sf"/>
</dbReference>
<keyword evidence="2" id="KW-1185">Reference proteome</keyword>
<feature type="domain" description="Reverse transcriptase" evidence="1">
    <location>
        <begin position="36"/>
        <end position="140"/>
    </location>
</feature>
<dbReference type="Pfam" id="PF00078">
    <property type="entry name" value="RVT_1"/>
    <property type="match status" value="1"/>
</dbReference>
<accession>A0A7E5W094</accession>
<organism evidence="2 3">
    <name type="scientific">Trichoplusia ni</name>
    <name type="common">Cabbage looper</name>
    <dbReference type="NCBI Taxonomy" id="7111"/>
    <lineage>
        <taxon>Eukaryota</taxon>
        <taxon>Metazoa</taxon>
        <taxon>Ecdysozoa</taxon>
        <taxon>Arthropoda</taxon>
        <taxon>Hexapoda</taxon>
        <taxon>Insecta</taxon>
        <taxon>Pterygota</taxon>
        <taxon>Neoptera</taxon>
        <taxon>Endopterygota</taxon>
        <taxon>Lepidoptera</taxon>
        <taxon>Glossata</taxon>
        <taxon>Ditrysia</taxon>
        <taxon>Noctuoidea</taxon>
        <taxon>Noctuidae</taxon>
        <taxon>Plusiinae</taxon>
        <taxon>Trichoplusia</taxon>
    </lineage>
</organism>
<dbReference type="GeneID" id="113498213"/>
<dbReference type="GO" id="GO:0071897">
    <property type="term" value="P:DNA biosynthetic process"/>
    <property type="evidence" value="ECO:0007669"/>
    <property type="project" value="UniProtKB-ARBA"/>
</dbReference>
<sequence length="284" mass="32241">MVYEDAKAVKAVSANTDLIPAITKKTAIYKSDCTKLFSLYINELIAGLSSKRIGCWIDGICVNNLSYADDMVLLGPTANAIRELLDYCTKYAASHGLLYNSKKSVFMIFKGVSKKISLEPVITLNGQVIQKVTQFKYLGHCVTDDLGDHADIERERRALAVRANMLARRFARISKEVKVTLFKAYCQTFYTSSLWFSYTRGVLDKLRIQYNNGFRMLLGLPRFCSASNMFAQHHTHDFYAMIRLKTASLLQRARSSSNGILEMLTNKLDSPIMQHFMQILVRQE</sequence>
<dbReference type="InParanoid" id="A0A7E5W094"/>
<dbReference type="InterPro" id="IPR000477">
    <property type="entry name" value="RT_dom"/>
</dbReference>
<dbReference type="PANTHER" id="PTHR47027:SF20">
    <property type="entry name" value="REVERSE TRANSCRIPTASE-LIKE PROTEIN WITH RNA-DIRECTED DNA POLYMERASE DOMAIN"/>
    <property type="match status" value="1"/>
</dbReference>
<reference evidence="3" key="1">
    <citation type="submission" date="2025-08" db="UniProtKB">
        <authorList>
            <consortium name="RefSeq"/>
        </authorList>
    </citation>
    <scope>IDENTIFICATION</scope>
</reference>
<evidence type="ECO:0000313" key="2">
    <source>
        <dbReference type="Proteomes" id="UP000322000"/>
    </source>
</evidence>
<gene>
    <name evidence="3" type="primary">LOC113498213</name>
</gene>
<dbReference type="RefSeq" id="XP_026733952.1">
    <property type="nucleotide sequence ID" value="XM_026878151.1"/>
</dbReference>